<feature type="transmembrane region" description="Helical" evidence="6">
    <location>
        <begin position="230"/>
        <end position="248"/>
    </location>
</feature>
<feature type="transmembrane region" description="Helical" evidence="6">
    <location>
        <begin position="165"/>
        <end position="188"/>
    </location>
</feature>
<evidence type="ECO:0000256" key="5">
    <source>
        <dbReference type="ARBA" id="ARBA00023136"/>
    </source>
</evidence>
<dbReference type="Pfam" id="PF07690">
    <property type="entry name" value="MFS_1"/>
    <property type="match status" value="1"/>
</dbReference>
<accession>A0ABU1ISR2</accession>
<protein>
    <submittedName>
        <fullName evidence="8">MFS family permease</fullName>
    </submittedName>
</protein>
<comment type="caution">
    <text evidence="8">The sequence shown here is derived from an EMBL/GenBank/DDBJ whole genome shotgun (WGS) entry which is preliminary data.</text>
</comment>
<dbReference type="InterPro" id="IPR020846">
    <property type="entry name" value="MFS_dom"/>
</dbReference>
<proteinExistence type="predicted"/>
<evidence type="ECO:0000256" key="6">
    <source>
        <dbReference type="SAM" id="Phobius"/>
    </source>
</evidence>
<dbReference type="InterPro" id="IPR036259">
    <property type="entry name" value="MFS_trans_sf"/>
</dbReference>
<dbReference type="EMBL" id="JAVDQG010000006">
    <property type="protein sequence ID" value="MDR6226810.1"/>
    <property type="molecule type" value="Genomic_DNA"/>
</dbReference>
<dbReference type="CDD" id="cd17355">
    <property type="entry name" value="MFS_YcxA_like"/>
    <property type="match status" value="1"/>
</dbReference>
<evidence type="ECO:0000256" key="3">
    <source>
        <dbReference type="ARBA" id="ARBA00022692"/>
    </source>
</evidence>
<dbReference type="PANTHER" id="PTHR11360:SF284">
    <property type="entry name" value="EG:103B4.3 PROTEIN-RELATED"/>
    <property type="match status" value="1"/>
</dbReference>
<feature type="transmembrane region" description="Helical" evidence="6">
    <location>
        <begin position="295"/>
        <end position="313"/>
    </location>
</feature>
<feature type="transmembrane region" description="Helical" evidence="6">
    <location>
        <begin position="383"/>
        <end position="404"/>
    </location>
</feature>
<gene>
    <name evidence="8" type="ORF">JOE21_002820</name>
</gene>
<feature type="transmembrane region" description="Helical" evidence="6">
    <location>
        <begin position="319"/>
        <end position="342"/>
    </location>
</feature>
<feature type="domain" description="Major facilitator superfamily (MFS) profile" evidence="7">
    <location>
        <begin position="11"/>
        <end position="408"/>
    </location>
</feature>
<dbReference type="Proteomes" id="UP001185012">
    <property type="component" value="Unassembled WGS sequence"/>
</dbReference>
<feature type="transmembrane region" description="Helical" evidence="6">
    <location>
        <begin position="73"/>
        <end position="97"/>
    </location>
</feature>
<dbReference type="SUPFAM" id="SSF103473">
    <property type="entry name" value="MFS general substrate transporter"/>
    <property type="match status" value="1"/>
</dbReference>
<feature type="transmembrane region" description="Helical" evidence="6">
    <location>
        <begin position="103"/>
        <end position="124"/>
    </location>
</feature>
<keyword evidence="3 6" id="KW-0812">Transmembrane</keyword>
<name>A0ABU1ISR2_9BACL</name>
<dbReference type="PROSITE" id="PS50850">
    <property type="entry name" value="MFS"/>
    <property type="match status" value="1"/>
</dbReference>
<evidence type="ECO:0000313" key="8">
    <source>
        <dbReference type="EMBL" id="MDR6226810.1"/>
    </source>
</evidence>
<dbReference type="InterPro" id="IPR011701">
    <property type="entry name" value="MFS"/>
</dbReference>
<evidence type="ECO:0000313" key="9">
    <source>
        <dbReference type="Proteomes" id="UP001185012"/>
    </source>
</evidence>
<feature type="transmembrane region" description="Helical" evidence="6">
    <location>
        <begin position="354"/>
        <end position="377"/>
    </location>
</feature>
<evidence type="ECO:0000256" key="2">
    <source>
        <dbReference type="ARBA" id="ARBA00022448"/>
    </source>
</evidence>
<keyword evidence="4 6" id="KW-1133">Transmembrane helix</keyword>
<dbReference type="InterPro" id="IPR050327">
    <property type="entry name" value="Proton-linked_MCT"/>
</dbReference>
<feature type="transmembrane region" description="Helical" evidence="6">
    <location>
        <begin position="47"/>
        <end position="66"/>
    </location>
</feature>
<keyword evidence="2" id="KW-0813">Transport</keyword>
<reference evidence="8 9" key="1">
    <citation type="submission" date="2023-07" db="EMBL/GenBank/DDBJ databases">
        <title>Genomic Encyclopedia of Type Strains, Phase IV (KMG-IV): sequencing the most valuable type-strain genomes for metagenomic binning, comparative biology and taxonomic classification.</title>
        <authorList>
            <person name="Goeker M."/>
        </authorList>
    </citation>
    <scope>NUCLEOTIDE SEQUENCE [LARGE SCALE GENOMIC DNA]</scope>
    <source>
        <strain evidence="8 9">DSM 45903</strain>
    </source>
</reference>
<evidence type="ECO:0000256" key="1">
    <source>
        <dbReference type="ARBA" id="ARBA00004651"/>
    </source>
</evidence>
<evidence type="ECO:0000256" key="4">
    <source>
        <dbReference type="ARBA" id="ARBA00022989"/>
    </source>
</evidence>
<feature type="transmembrane region" description="Helical" evidence="6">
    <location>
        <begin position="136"/>
        <end position="159"/>
    </location>
</feature>
<keyword evidence="5 6" id="KW-0472">Membrane</keyword>
<evidence type="ECO:0000259" key="7">
    <source>
        <dbReference type="PROSITE" id="PS50850"/>
    </source>
</evidence>
<dbReference type="RefSeq" id="WP_309867211.1">
    <property type="nucleotide sequence ID" value="NZ_JAVDQG010000006.1"/>
</dbReference>
<keyword evidence="9" id="KW-1185">Reference proteome</keyword>
<dbReference type="PANTHER" id="PTHR11360">
    <property type="entry name" value="MONOCARBOXYLATE TRANSPORTER"/>
    <property type="match status" value="1"/>
</dbReference>
<sequence>MSLRNIHYGWWVLLLAFLALLSAQGIRLSFGAFITPWEADLHASRSILSFVALMSFIVYGVSQPIVGRIVDRFGVRIVLAGSIFIVGVGTLLTVFATSPWHLVVLYGLFSSVGFGGASGVAASVAVTNWFNEKRGFALGMITAGTAAGQLFLVPFSLILIEAWGWKITVLVLGVGLTVLVFPLLALFLRTSPSEKGMKAYGSEPVTADRKEEENFVSRGGSHAVFLSRKFWFLLLPYFICGFTTTGLMDTHLIPFAHDHGFSATVTSTAVSLLAGFNILGTILSGYIADRWSNKNYLTLLYALRAVSILILMVTHDYVLLMVFAILFGLVDFATVAPTSLLATKYFKHYSVGMILGWLYLAHQMGSALGAYLPGLLFDWTGNYQIAFVTAVIILVFASFASFLLPEPERYERRPNQTETA</sequence>
<feature type="transmembrane region" description="Helical" evidence="6">
    <location>
        <begin position="268"/>
        <end position="288"/>
    </location>
</feature>
<comment type="subcellular location">
    <subcellularLocation>
        <location evidence="1">Cell membrane</location>
        <topology evidence="1">Multi-pass membrane protein</topology>
    </subcellularLocation>
</comment>
<organism evidence="8 9">
    <name type="scientific">Desmospora profundinema</name>
    <dbReference type="NCBI Taxonomy" id="1571184"/>
    <lineage>
        <taxon>Bacteria</taxon>
        <taxon>Bacillati</taxon>
        <taxon>Bacillota</taxon>
        <taxon>Bacilli</taxon>
        <taxon>Bacillales</taxon>
        <taxon>Thermoactinomycetaceae</taxon>
        <taxon>Desmospora</taxon>
    </lineage>
</organism>
<dbReference type="Gene3D" id="1.20.1250.20">
    <property type="entry name" value="MFS general substrate transporter like domains"/>
    <property type="match status" value="2"/>
</dbReference>